<accession>A0A1X7H4K7</accession>
<keyword evidence="2 3" id="KW-0040">ANK repeat</keyword>
<dbReference type="InterPro" id="IPR002110">
    <property type="entry name" value="Ankyrin_rpt"/>
</dbReference>
<dbReference type="PRINTS" id="PR01415">
    <property type="entry name" value="ANKYRIN"/>
</dbReference>
<keyword evidence="4" id="KW-0732">Signal</keyword>
<dbReference type="PANTHER" id="PTHR24171:SF8">
    <property type="entry name" value="BRCA1-ASSOCIATED RING DOMAIN PROTEIN 1"/>
    <property type="match status" value="1"/>
</dbReference>
<dbReference type="Proteomes" id="UP000192911">
    <property type="component" value="Unassembled WGS sequence"/>
</dbReference>
<dbReference type="AlphaFoldDB" id="A0A1X7H4K7"/>
<dbReference type="SMART" id="SM00248">
    <property type="entry name" value="ANK"/>
    <property type="match status" value="4"/>
</dbReference>
<dbReference type="PROSITE" id="PS50088">
    <property type="entry name" value="ANK_REPEAT"/>
    <property type="match status" value="3"/>
</dbReference>
<keyword evidence="1" id="KW-0677">Repeat</keyword>
<name>A0A1X7H4K7_TRICW</name>
<evidence type="ECO:0000256" key="2">
    <source>
        <dbReference type="ARBA" id="ARBA00023043"/>
    </source>
</evidence>
<gene>
    <name evidence="5" type="ORF">SAMN06295900_12133</name>
</gene>
<dbReference type="PANTHER" id="PTHR24171">
    <property type="entry name" value="ANKYRIN REPEAT DOMAIN-CONTAINING PROTEIN 39-RELATED"/>
    <property type="match status" value="1"/>
</dbReference>
<organism evidence="5 6">
    <name type="scientific">Trinickia caryophylli</name>
    <name type="common">Paraburkholderia caryophylli</name>
    <dbReference type="NCBI Taxonomy" id="28094"/>
    <lineage>
        <taxon>Bacteria</taxon>
        <taxon>Pseudomonadati</taxon>
        <taxon>Pseudomonadota</taxon>
        <taxon>Betaproteobacteria</taxon>
        <taxon>Burkholderiales</taxon>
        <taxon>Burkholderiaceae</taxon>
        <taxon>Trinickia</taxon>
    </lineage>
</organism>
<dbReference type="Pfam" id="PF12796">
    <property type="entry name" value="Ank_2"/>
    <property type="match status" value="2"/>
</dbReference>
<dbReference type="EMBL" id="FXAH01000021">
    <property type="protein sequence ID" value="SMF79482.1"/>
    <property type="molecule type" value="Genomic_DNA"/>
</dbReference>
<feature type="repeat" description="ANK" evidence="3">
    <location>
        <begin position="173"/>
        <end position="205"/>
    </location>
</feature>
<sequence length="252" mass="26428">MLKTIETHAHSRYARSTRAALTRALVVCAASLAALGGSLAHAADVDTIAKAVKFDDQKSVAKWIKEGLDPNTTDKHGMPLLVLAAREKSDNVAKLLAGAANVDLEKVDKADETALMLAALNGDTDLVKLLIDKGAEVNKKGWAPLHYAAANGHDDIVQLLIDHDAYLDTASPNGTTPLMMAARGNHITTMKVLLDAGADPRVKNQLGLTALDFAKRYHAKDATQGLEDMFARDAAAAGASGASAATGQNSAK</sequence>
<keyword evidence="6" id="KW-1185">Reference proteome</keyword>
<evidence type="ECO:0000256" key="1">
    <source>
        <dbReference type="ARBA" id="ARBA00022737"/>
    </source>
</evidence>
<evidence type="ECO:0000256" key="3">
    <source>
        <dbReference type="PROSITE-ProRule" id="PRU00023"/>
    </source>
</evidence>
<dbReference type="Gene3D" id="1.25.40.20">
    <property type="entry name" value="Ankyrin repeat-containing domain"/>
    <property type="match status" value="2"/>
</dbReference>
<dbReference type="STRING" id="28094.SAMN06295900_12133"/>
<dbReference type="InterPro" id="IPR036770">
    <property type="entry name" value="Ankyrin_rpt-contain_sf"/>
</dbReference>
<reference evidence="6" key="1">
    <citation type="submission" date="2017-04" db="EMBL/GenBank/DDBJ databases">
        <authorList>
            <person name="Varghese N."/>
            <person name="Submissions S."/>
        </authorList>
    </citation>
    <scope>NUCLEOTIDE SEQUENCE [LARGE SCALE GENOMIC DNA]</scope>
    <source>
        <strain evidence="6">Ballard 720</strain>
    </source>
</reference>
<dbReference type="GeneID" id="95548223"/>
<proteinExistence type="predicted"/>
<protein>
    <submittedName>
        <fullName evidence="5">Uncharacterized protein</fullName>
    </submittedName>
</protein>
<feature type="repeat" description="ANK" evidence="3">
    <location>
        <begin position="110"/>
        <end position="142"/>
    </location>
</feature>
<feature type="repeat" description="ANK" evidence="3">
    <location>
        <begin position="140"/>
        <end position="172"/>
    </location>
</feature>
<evidence type="ECO:0000313" key="5">
    <source>
        <dbReference type="EMBL" id="SMF79482.1"/>
    </source>
</evidence>
<feature type="chain" id="PRO_5012575446" evidence="4">
    <location>
        <begin position="43"/>
        <end position="252"/>
    </location>
</feature>
<dbReference type="SUPFAM" id="SSF48403">
    <property type="entry name" value="Ankyrin repeat"/>
    <property type="match status" value="1"/>
</dbReference>
<feature type="signal peptide" evidence="4">
    <location>
        <begin position="1"/>
        <end position="42"/>
    </location>
</feature>
<evidence type="ECO:0000256" key="4">
    <source>
        <dbReference type="SAM" id="SignalP"/>
    </source>
</evidence>
<dbReference type="RefSeq" id="WP_085230449.1">
    <property type="nucleotide sequence ID" value="NZ_BSQD01000019.1"/>
</dbReference>
<dbReference type="PROSITE" id="PS50297">
    <property type="entry name" value="ANK_REP_REGION"/>
    <property type="match status" value="3"/>
</dbReference>
<dbReference type="OrthoDB" id="198309at2"/>
<evidence type="ECO:0000313" key="6">
    <source>
        <dbReference type="Proteomes" id="UP000192911"/>
    </source>
</evidence>